<name>A0ABV6A534_9PSEU</name>
<dbReference type="RefSeq" id="WP_377857855.1">
    <property type="nucleotide sequence ID" value="NZ_JBHLZU010000021.1"/>
</dbReference>
<evidence type="ECO:0000313" key="4">
    <source>
        <dbReference type="Proteomes" id="UP001589693"/>
    </source>
</evidence>
<dbReference type="NCBIfam" id="TIGR00996">
    <property type="entry name" value="Mtu_fam_mce"/>
    <property type="match status" value="1"/>
</dbReference>
<evidence type="ECO:0000313" key="3">
    <source>
        <dbReference type="EMBL" id="MFB9907528.1"/>
    </source>
</evidence>
<dbReference type="InterPro" id="IPR005693">
    <property type="entry name" value="Mce"/>
</dbReference>
<sequence length="347" mass="36294">MRRVLILAVVLLLVAATGALWVLRPSSTRITAFFSAAVGVHEGTDVRILGVKVGEVLEVQPEPERVKVILSVKYGVELPADARGVVVTPTVVSDRYVQLTPAYTGGPQLADGGVIPVERTATPVELDQLYASLDRMTTDLGPGGANKDGALSELLDTGAANLKGNGAALNDTITKLGQAAKTLNGSQNELFGTVDNLQRFTSMLARNDNQVRAAERQLAEVTGFLAADRGDLGAALAELPGALGKIQGFIKDNRSRIKSSVDKLAAVTKVLVDQKAALSEALDAAPLAVSNVMNAYDPVRKVLDGRANITEFAPKRTTLAPMPPGSPQPLFPLPPVGDIYTSAGGSG</sequence>
<dbReference type="Pfam" id="PF11887">
    <property type="entry name" value="Mce4_CUP1"/>
    <property type="match status" value="1"/>
</dbReference>
<dbReference type="PANTHER" id="PTHR33371:SF4">
    <property type="entry name" value="INTERMEMBRANE PHOSPHOLIPID TRANSPORT SYSTEM BINDING PROTEIN MLAD"/>
    <property type="match status" value="1"/>
</dbReference>
<dbReference type="InterPro" id="IPR052336">
    <property type="entry name" value="MlaD_Phospholipid_Transporter"/>
</dbReference>
<dbReference type="Proteomes" id="UP001589693">
    <property type="component" value="Unassembled WGS sequence"/>
</dbReference>
<evidence type="ECO:0000259" key="1">
    <source>
        <dbReference type="Pfam" id="PF02470"/>
    </source>
</evidence>
<dbReference type="InterPro" id="IPR024516">
    <property type="entry name" value="Mce_C"/>
</dbReference>
<dbReference type="Pfam" id="PF02470">
    <property type="entry name" value="MlaD"/>
    <property type="match status" value="1"/>
</dbReference>
<feature type="domain" description="Mammalian cell entry C-terminal" evidence="2">
    <location>
        <begin position="108"/>
        <end position="286"/>
    </location>
</feature>
<gene>
    <name evidence="3" type="ORF">ACFFQA_26650</name>
</gene>
<proteinExistence type="predicted"/>
<comment type="caution">
    <text evidence="3">The sequence shown here is derived from an EMBL/GenBank/DDBJ whole genome shotgun (WGS) entry which is preliminary data.</text>
</comment>
<feature type="domain" description="Mce/MlaD" evidence="1">
    <location>
        <begin position="28"/>
        <end position="101"/>
    </location>
</feature>
<organism evidence="3 4">
    <name type="scientific">Allokutzneria oryzae</name>
    <dbReference type="NCBI Taxonomy" id="1378989"/>
    <lineage>
        <taxon>Bacteria</taxon>
        <taxon>Bacillati</taxon>
        <taxon>Actinomycetota</taxon>
        <taxon>Actinomycetes</taxon>
        <taxon>Pseudonocardiales</taxon>
        <taxon>Pseudonocardiaceae</taxon>
        <taxon>Allokutzneria</taxon>
    </lineage>
</organism>
<reference evidence="3 4" key="1">
    <citation type="submission" date="2024-09" db="EMBL/GenBank/DDBJ databases">
        <authorList>
            <person name="Sun Q."/>
            <person name="Mori K."/>
        </authorList>
    </citation>
    <scope>NUCLEOTIDE SEQUENCE [LARGE SCALE GENOMIC DNA]</scope>
    <source>
        <strain evidence="3 4">TBRC 7907</strain>
    </source>
</reference>
<dbReference type="PANTHER" id="PTHR33371">
    <property type="entry name" value="INTERMEMBRANE PHOSPHOLIPID TRANSPORT SYSTEM BINDING PROTEIN MLAD-RELATED"/>
    <property type="match status" value="1"/>
</dbReference>
<dbReference type="InterPro" id="IPR003399">
    <property type="entry name" value="Mce/MlaD"/>
</dbReference>
<keyword evidence="4" id="KW-1185">Reference proteome</keyword>
<dbReference type="EMBL" id="JBHLZU010000021">
    <property type="protein sequence ID" value="MFB9907528.1"/>
    <property type="molecule type" value="Genomic_DNA"/>
</dbReference>
<protein>
    <submittedName>
        <fullName evidence="3">MCE family protein</fullName>
    </submittedName>
</protein>
<accession>A0ABV6A534</accession>
<evidence type="ECO:0000259" key="2">
    <source>
        <dbReference type="Pfam" id="PF11887"/>
    </source>
</evidence>